<gene>
    <name evidence="8" type="ORF">UFOPK3376_00660</name>
</gene>
<dbReference type="PROSITE" id="PS51462">
    <property type="entry name" value="NUDIX"/>
    <property type="match status" value="1"/>
</dbReference>
<dbReference type="InterPro" id="IPR039121">
    <property type="entry name" value="NUDT19"/>
</dbReference>
<feature type="domain" description="Nudix hydrolase" evidence="7">
    <location>
        <begin position="1"/>
        <end position="134"/>
    </location>
</feature>
<proteinExistence type="predicted"/>
<keyword evidence="6" id="KW-0464">Manganese</keyword>
<dbReference type="Pfam" id="PF00293">
    <property type="entry name" value="NUDIX"/>
    <property type="match status" value="1"/>
</dbReference>
<dbReference type="PANTHER" id="PTHR12318">
    <property type="entry name" value="TESTOSTERONE-REGULATED PROTEIN RP2"/>
    <property type="match status" value="1"/>
</dbReference>
<keyword evidence="4" id="KW-0378">Hydrolase</keyword>
<comment type="cofactor">
    <cofactor evidence="2">
        <name>Mg(2+)</name>
        <dbReference type="ChEBI" id="CHEBI:18420"/>
    </cofactor>
</comment>
<dbReference type="GO" id="GO:0016818">
    <property type="term" value="F:hydrolase activity, acting on acid anhydrides, in phosphorus-containing anhydrides"/>
    <property type="evidence" value="ECO:0007669"/>
    <property type="project" value="InterPro"/>
</dbReference>
<dbReference type="PANTHER" id="PTHR12318:SF0">
    <property type="entry name" value="ACYL-COENZYME A DIPHOSPHATASE NUDT19"/>
    <property type="match status" value="1"/>
</dbReference>
<evidence type="ECO:0000256" key="3">
    <source>
        <dbReference type="ARBA" id="ARBA00022723"/>
    </source>
</evidence>
<evidence type="ECO:0000259" key="7">
    <source>
        <dbReference type="PROSITE" id="PS51462"/>
    </source>
</evidence>
<organism evidence="8">
    <name type="scientific">freshwater metagenome</name>
    <dbReference type="NCBI Taxonomy" id="449393"/>
    <lineage>
        <taxon>unclassified sequences</taxon>
        <taxon>metagenomes</taxon>
        <taxon>ecological metagenomes</taxon>
    </lineage>
</organism>
<sequence length="204" mass="22453">MARDAGGEFEILFLKRSEVGAFAGLWVFPGGRVDDADPGHDELSRAAAAAVREAAEEVAVRVHPDSLITLSHWTPPAIAPKRYTTWFFVAPWTGDEVQIDQHEIVDARWVRPADAIAEGLPMAPPTHVTLVTLAEAGSFDGLTQLIGQRGVERFVTVPAQHDGALVLLWENDSGYESGDPTRPGARHRMVMREGLPHRYERTEQ</sequence>
<protein>
    <submittedName>
        <fullName evidence="8">Unannotated protein</fullName>
    </submittedName>
</protein>
<dbReference type="AlphaFoldDB" id="A0A6J7DIG3"/>
<dbReference type="Gene3D" id="3.90.79.10">
    <property type="entry name" value="Nucleoside Triphosphate Pyrophosphohydrolase"/>
    <property type="match status" value="2"/>
</dbReference>
<evidence type="ECO:0000313" key="8">
    <source>
        <dbReference type="EMBL" id="CAB4868139.1"/>
    </source>
</evidence>
<evidence type="ECO:0000256" key="4">
    <source>
        <dbReference type="ARBA" id="ARBA00022801"/>
    </source>
</evidence>
<evidence type="ECO:0000256" key="6">
    <source>
        <dbReference type="ARBA" id="ARBA00023211"/>
    </source>
</evidence>
<dbReference type="GO" id="GO:0046872">
    <property type="term" value="F:metal ion binding"/>
    <property type="evidence" value="ECO:0007669"/>
    <property type="project" value="UniProtKB-KW"/>
</dbReference>
<evidence type="ECO:0000256" key="2">
    <source>
        <dbReference type="ARBA" id="ARBA00001946"/>
    </source>
</evidence>
<dbReference type="SUPFAM" id="SSF55811">
    <property type="entry name" value="Nudix"/>
    <property type="match status" value="1"/>
</dbReference>
<keyword evidence="5" id="KW-0460">Magnesium</keyword>
<dbReference type="EMBL" id="CAFBLP010000011">
    <property type="protein sequence ID" value="CAB4868139.1"/>
    <property type="molecule type" value="Genomic_DNA"/>
</dbReference>
<reference evidence="8" key="1">
    <citation type="submission" date="2020-05" db="EMBL/GenBank/DDBJ databases">
        <authorList>
            <person name="Chiriac C."/>
            <person name="Salcher M."/>
            <person name="Ghai R."/>
            <person name="Kavagutti S V."/>
        </authorList>
    </citation>
    <scope>NUCLEOTIDE SEQUENCE</scope>
</reference>
<evidence type="ECO:0000256" key="1">
    <source>
        <dbReference type="ARBA" id="ARBA00001936"/>
    </source>
</evidence>
<name>A0A6J7DIG3_9ZZZZ</name>
<comment type="cofactor">
    <cofactor evidence="1">
        <name>Mn(2+)</name>
        <dbReference type="ChEBI" id="CHEBI:29035"/>
    </cofactor>
</comment>
<dbReference type="InterPro" id="IPR015797">
    <property type="entry name" value="NUDIX_hydrolase-like_dom_sf"/>
</dbReference>
<evidence type="ECO:0000256" key="5">
    <source>
        <dbReference type="ARBA" id="ARBA00022842"/>
    </source>
</evidence>
<dbReference type="InterPro" id="IPR000086">
    <property type="entry name" value="NUDIX_hydrolase_dom"/>
</dbReference>
<keyword evidence="3" id="KW-0479">Metal-binding</keyword>
<accession>A0A6J7DIG3</accession>